<dbReference type="RefSeq" id="WP_062497360.1">
    <property type="nucleotide sequence ID" value="NZ_LHZB01000118.1"/>
</dbReference>
<keyword evidence="2" id="KW-0732">Signal</keyword>
<sequence length="315" mass="32811">MTDFRSPSRRAILMSPALLALGLLAGVASAHAQEFGIHGPGMGMNFLSNGESAYTTQGQLTQPSGSTSGWLQSGPAPATLPTPGPASVPDVTGVGFQHVATQEDAQATQKLFCIKQLEMKGLNPTDVLKTCDRLHLGLTLHPDPVDTRSTETGPSDADGNDATQGRAARKASVNEHPLPALPHLTGAATADGACDISRNLQALWSPDCLANAEKEISEPLPPGADLTMKAALLQKATAKSRETSAPVAFSCRIQDGHGLDDVVPAANAVECLKAVKTGYGNMVRMKVAITRGGRHSVLQCTRPAPQGRLSCDLNG</sequence>
<name>A0A149QRX1_9PROT</name>
<dbReference type="PROSITE" id="PS51318">
    <property type="entry name" value="TAT"/>
    <property type="match status" value="1"/>
</dbReference>
<evidence type="ECO:0000256" key="2">
    <source>
        <dbReference type="SAM" id="SignalP"/>
    </source>
</evidence>
<organism evidence="3 4">
    <name type="scientific">Gluconobacter potus</name>
    <dbReference type="NCBI Taxonomy" id="2724927"/>
    <lineage>
        <taxon>Bacteria</taxon>
        <taxon>Pseudomonadati</taxon>
        <taxon>Pseudomonadota</taxon>
        <taxon>Alphaproteobacteria</taxon>
        <taxon>Acetobacterales</taxon>
        <taxon>Acetobacteraceae</taxon>
        <taxon>Gluconobacter</taxon>
    </lineage>
</organism>
<feature type="region of interest" description="Disordered" evidence="1">
    <location>
        <begin position="140"/>
        <end position="180"/>
    </location>
</feature>
<evidence type="ECO:0000256" key="1">
    <source>
        <dbReference type="SAM" id="MobiDB-lite"/>
    </source>
</evidence>
<feature type="region of interest" description="Disordered" evidence="1">
    <location>
        <begin position="56"/>
        <end position="83"/>
    </location>
</feature>
<gene>
    <name evidence="3" type="ORF">AD929_12670</name>
</gene>
<reference evidence="3 4" key="1">
    <citation type="submission" date="2015-06" db="EMBL/GenBank/DDBJ databases">
        <title>Improved classification and identification of acetic acid bacteria using matrix-assisted laser desorption/ionization time-of-flight mass spectrometry; Gluconobacter nephelii and Gluconobacter uchimurae are later heterotypic synonyms of Gluconobacter japonicus and Gluconobacter oxydans, respectively.</title>
        <authorList>
            <person name="Li L."/>
            <person name="Cleenwerck I."/>
            <person name="De Vuyst L."/>
            <person name="Vandamme P."/>
        </authorList>
    </citation>
    <scope>NUCLEOTIDE SEQUENCE [LARGE SCALE GENOMIC DNA]</scope>
    <source>
        <strain evidence="3 4">LMG 1764</strain>
    </source>
</reference>
<dbReference type="EMBL" id="LHZB01000118">
    <property type="protein sequence ID" value="KXV00076.1"/>
    <property type="molecule type" value="Genomic_DNA"/>
</dbReference>
<dbReference type="InterPro" id="IPR006311">
    <property type="entry name" value="TAT_signal"/>
</dbReference>
<evidence type="ECO:0000313" key="4">
    <source>
        <dbReference type="Proteomes" id="UP000075573"/>
    </source>
</evidence>
<comment type="caution">
    <text evidence="3">The sequence shown here is derived from an EMBL/GenBank/DDBJ whole genome shotgun (WGS) entry which is preliminary data.</text>
</comment>
<dbReference type="Proteomes" id="UP000075573">
    <property type="component" value="Unassembled WGS sequence"/>
</dbReference>
<protein>
    <submittedName>
        <fullName evidence="3">Uncharacterized protein</fullName>
    </submittedName>
</protein>
<feature type="chain" id="PRO_5007552846" evidence="2">
    <location>
        <begin position="33"/>
        <end position="315"/>
    </location>
</feature>
<feature type="signal peptide" evidence="2">
    <location>
        <begin position="1"/>
        <end position="32"/>
    </location>
</feature>
<feature type="compositionally biased region" description="Polar residues" evidence="1">
    <location>
        <begin position="56"/>
        <end position="71"/>
    </location>
</feature>
<dbReference type="PATRIC" id="fig|442.7.peg.3358"/>
<proteinExistence type="predicted"/>
<accession>A0A149QRX1</accession>
<evidence type="ECO:0000313" key="3">
    <source>
        <dbReference type="EMBL" id="KXV00076.1"/>
    </source>
</evidence>
<dbReference type="AlphaFoldDB" id="A0A149QRX1"/>